<comment type="caution">
    <text evidence="2">The sequence shown here is derived from an EMBL/GenBank/DDBJ whole genome shotgun (WGS) entry which is preliminary data.</text>
</comment>
<dbReference type="Proteomes" id="UP000683139">
    <property type="component" value="Unassembled WGS sequence"/>
</dbReference>
<name>A0A919YV14_9BACL</name>
<dbReference type="AlphaFoldDB" id="A0A919YV14"/>
<evidence type="ECO:0000313" key="2">
    <source>
        <dbReference type="EMBL" id="GIP17786.1"/>
    </source>
</evidence>
<keyword evidence="3" id="KW-1185">Reference proteome</keyword>
<accession>A0A919YV14</accession>
<gene>
    <name evidence="2" type="ORF">J40TS1_34280</name>
</gene>
<proteinExistence type="predicted"/>
<protein>
    <submittedName>
        <fullName evidence="2">Uncharacterized protein</fullName>
    </submittedName>
</protein>
<keyword evidence="1" id="KW-0175">Coiled coil</keyword>
<reference evidence="2" key="1">
    <citation type="submission" date="2021-03" db="EMBL/GenBank/DDBJ databases">
        <title>Antimicrobial resistance genes in bacteria isolated from Japanese honey, and their potential for conferring macrolide and lincosamide resistance in the American foulbrood pathogen Paenibacillus larvae.</title>
        <authorList>
            <person name="Okamoto M."/>
            <person name="Kumagai M."/>
            <person name="Kanamori H."/>
            <person name="Takamatsu D."/>
        </authorList>
    </citation>
    <scope>NUCLEOTIDE SEQUENCE</scope>
    <source>
        <strain evidence="2">J40TS1</strain>
    </source>
</reference>
<dbReference type="EMBL" id="BOSE01000006">
    <property type="protein sequence ID" value="GIP17786.1"/>
    <property type="molecule type" value="Genomic_DNA"/>
</dbReference>
<evidence type="ECO:0000256" key="1">
    <source>
        <dbReference type="SAM" id="Coils"/>
    </source>
</evidence>
<sequence length="145" mass="16854">MIEINHEKGMIRFDNGEEMFIVPDKLDIGVEEYFDSRMPQWVKTLLDQLEQAHKENEELKARCSSYEDVISVQESWIENKQKGFSISHVKAIDAEKLETDLMAWKRTYEEGGLMNHSYAINGVLNRLNSGDYEFTPEALKQVKPP</sequence>
<feature type="coiled-coil region" evidence="1">
    <location>
        <begin position="42"/>
        <end position="69"/>
    </location>
</feature>
<evidence type="ECO:0000313" key="3">
    <source>
        <dbReference type="Proteomes" id="UP000683139"/>
    </source>
</evidence>
<organism evidence="2 3">
    <name type="scientific">Paenibacillus montaniterrae</name>
    <dbReference type="NCBI Taxonomy" id="429341"/>
    <lineage>
        <taxon>Bacteria</taxon>
        <taxon>Bacillati</taxon>
        <taxon>Bacillota</taxon>
        <taxon>Bacilli</taxon>
        <taxon>Bacillales</taxon>
        <taxon>Paenibacillaceae</taxon>
        <taxon>Paenibacillus</taxon>
    </lineage>
</organism>